<dbReference type="InterPro" id="IPR024983">
    <property type="entry name" value="CHAT_dom"/>
</dbReference>
<dbReference type="OrthoDB" id="9991317at2759"/>
<protein>
    <submittedName>
        <fullName evidence="2">CHAT domain-containing protein</fullName>
    </submittedName>
</protein>
<dbReference type="SUPFAM" id="SSF48452">
    <property type="entry name" value="TPR-like"/>
    <property type="match status" value="3"/>
</dbReference>
<proteinExistence type="predicted"/>
<dbReference type="SMART" id="SM00028">
    <property type="entry name" value="TPR"/>
    <property type="match status" value="8"/>
</dbReference>
<accession>A0A9P9ATS7</accession>
<dbReference type="InterPro" id="IPR019734">
    <property type="entry name" value="TPR_rpt"/>
</dbReference>
<evidence type="ECO:0000313" key="3">
    <source>
        <dbReference type="Proteomes" id="UP000777438"/>
    </source>
</evidence>
<dbReference type="Pfam" id="PF12770">
    <property type="entry name" value="CHAT"/>
    <property type="match status" value="1"/>
</dbReference>
<dbReference type="Gene3D" id="1.25.40.10">
    <property type="entry name" value="Tetratricopeptide repeat domain"/>
    <property type="match status" value="4"/>
</dbReference>
<sequence>MSDPETSLDLEALLLNLDEAAESTDEYEDLDSAISTFEQTIATAEGNGLHRALFNLSLLLVSRFEQVDHIDDLDRAIEIAEKAGKAVPGDDPDRAAYLNQLARCLRMRYDHKDQKEDLDRAVDRLTTAVDVVHHDDPMRAIYLNNLGNLFLALFENTGSRDHLDRAVETASLAADATPRDDPNRAHFLNNLASHLDTRFELAGSPDDLNRAIEMSSMAVDAAPADGERAGCLANLSLRLESRFEQNDSLDDLNKYIDVTKAVLGVLPSDHAYRTAFMTNLAMKLQTRFERTGSRDDLDYAIDHMSVHIESIPEDELLRPNCLSNLAIMLGRRFELAGVLGDLDRAVDNAHKAASAVPHDQADQALYLSNLGKWLVTRYAQTGSNDDIERVLNISKEAMNGLPENSPTRTALLQNLGNALCLRAEKTDSIEDINQAIDLAEMVIEKTNEYPDQAPFFHNLGNLLGRRFERTNSLDSLDRAIEMSTAAVDMALENSPHLPTYLSNLASWLGVRFERTGMMDDLNRAIREASRAVDTSMPGEPLRCFYLNSLGKLLGCRFQRAGSMDDLNRAIKANGMAVDSVSESHPTRSEYLRNLGDQLINRFERTESTDDLDRAIDAAEKSLEITPQDHCRQGLYLSDLGNKLAWRFEYTKSIRHLDSAIEYASLAVNATPQDHPDHPRFMHNLVFKLERRYRDTGSADDLNRAIELGSVVLDSIPHDHIDRARSLMNFGNSLHHRFKRSGSSDDFEKAVSSYRAGLSYQTLSPSLRVDIARQAASLLALKSRWDESLTLLQEAMNLIPTVSPRSLKYTDKQHMLADFVGFASTAAATALNAGKTPAEALRLLEAGRGVIAGLLMETHGDLSALKLQHPDLAEEFAQLRDELDSPGETGLLMTQENESFSESQANRRVKADQEFNDLVQRIRAKPGFQSFLLPPTTDELVAAADPDPIIVVNLTPYRCDAFLIERNRIKVLELPGLSFKEAKARTVDLRYSEIPASQLLQTLEWLWDNVCRGSLDALGFKNTITDGNWPRVWWVPTGPLSQLPLHAAGRFTGACIEGVLDRTMSSYASSIKAIIYGRKIPHVPSTSSQALLVAMEQTPGYSKLPFAKKEVAELQGLFDSMALKWTEPGRKKPDILPKLGQSDIFHFAGHGHTDRLEPSNSSLLLEDAMSNPLTVADLVDSNLHKQPPFLAYLSACGTGQIRHENFVDESIHLVSACQLAGFRHVIGTLWSVSDESCVDIARITYEGMRDGGMTDKSVCRGLHNATRELRGRWLSAQAANDRSVRLVNAKEKTGAESESTGDARNDRLPRKVIVYEEEEERTESLHWVPYVHFGV</sequence>
<gene>
    <name evidence="2" type="ORF">B0T10DRAFT_399299</name>
</gene>
<dbReference type="InterPro" id="IPR011990">
    <property type="entry name" value="TPR-like_helical_dom_sf"/>
</dbReference>
<organism evidence="2 3">
    <name type="scientific">Thelonectria olida</name>
    <dbReference type="NCBI Taxonomy" id="1576542"/>
    <lineage>
        <taxon>Eukaryota</taxon>
        <taxon>Fungi</taxon>
        <taxon>Dikarya</taxon>
        <taxon>Ascomycota</taxon>
        <taxon>Pezizomycotina</taxon>
        <taxon>Sordariomycetes</taxon>
        <taxon>Hypocreomycetidae</taxon>
        <taxon>Hypocreales</taxon>
        <taxon>Nectriaceae</taxon>
        <taxon>Thelonectria</taxon>
    </lineage>
</organism>
<dbReference type="PANTHER" id="PTHR19959">
    <property type="entry name" value="KINESIN LIGHT CHAIN"/>
    <property type="match status" value="1"/>
</dbReference>
<comment type="caution">
    <text evidence="2">The sequence shown here is derived from an EMBL/GenBank/DDBJ whole genome shotgun (WGS) entry which is preliminary data.</text>
</comment>
<feature type="domain" description="CHAT" evidence="1">
    <location>
        <begin position="1001"/>
        <end position="1332"/>
    </location>
</feature>
<reference evidence="2 3" key="1">
    <citation type="journal article" date="2021" name="Nat. Commun.">
        <title>Genetic determinants of endophytism in the Arabidopsis root mycobiome.</title>
        <authorList>
            <person name="Mesny F."/>
            <person name="Miyauchi S."/>
            <person name="Thiergart T."/>
            <person name="Pickel B."/>
            <person name="Atanasova L."/>
            <person name="Karlsson M."/>
            <person name="Huettel B."/>
            <person name="Barry K.W."/>
            <person name="Haridas S."/>
            <person name="Chen C."/>
            <person name="Bauer D."/>
            <person name="Andreopoulos W."/>
            <person name="Pangilinan J."/>
            <person name="LaButti K."/>
            <person name="Riley R."/>
            <person name="Lipzen A."/>
            <person name="Clum A."/>
            <person name="Drula E."/>
            <person name="Henrissat B."/>
            <person name="Kohler A."/>
            <person name="Grigoriev I.V."/>
            <person name="Martin F.M."/>
            <person name="Hacquard S."/>
        </authorList>
    </citation>
    <scope>NUCLEOTIDE SEQUENCE [LARGE SCALE GENOMIC DNA]</scope>
    <source>
        <strain evidence="2 3">MPI-CAGE-CH-0241</strain>
    </source>
</reference>
<dbReference type="Proteomes" id="UP000777438">
    <property type="component" value="Unassembled WGS sequence"/>
</dbReference>
<name>A0A9P9ATS7_9HYPO</name>
<evidence type="ECO:0000259" key="1">
    <source>
        <dbReference type="Pfam" id="PF12770"/>
    </source>
</evidence>
<evidence type="ECO:0000313" key="2">
    <source>
        <dbReference type="EMBL" id="KAH6894633.1"/>
    </source>
</evidence>
<dbReference type="SUPFAM" id="SSF81901">
    <property type="entry name" value="HCP-like"/>
    <property type="match status" value="1"/>
</dbReference>
<dbReference type="EMBL" id="JAGPYM010000005">
    <property type="protein sequence ID" value="KAH6894633.1"/>
    <property type="molecule type" value="Genomic_DNA"/>
</dbReference>
<keyword evidence="3" id="KW-1185">Reference proteome</keyword>
<dbReference type="InterPro" id="IPR012344">
    <property type="entry name" value="Matrix_HIV/RSV_N"/>
</dbReference>
<dbReference type="Gene3D" id="1.10.150.90">
    <property type="entry name" value="Immunodeficiency lentiviruses, gag gene matrix protein p17"/>
    <property type="match status" value="1"/>
</dbReference>
<dbReference type="PANTHER" id="PTHR19959:SF119">
    <property type="entry name" value="FUNGAL LIPASE-LIKE DOMAIN-CONTAINING PROTEIN"/>
    <property type="match status" value="1"/>
</dbReference>